<gene>
    <name evidence="3" type="ORF">SAMN04488053_102244</name>
</gene>
<keyword evidence="4" id="KW-1185">Reference proteome</keyword>
<feature type="compositionally biased region" description="Basic and acidic residues" evidence="1">
    <location>
        <begin position="110"/>
        <end position="126"/>
    </location>
</feature>
<dbReference type="PROSITE" id="PS50206">
    <property type="entry name" value="RHODANESE_3"/>
    <property type="match status" value="1"/>
</dbReference>
<protein>
    <submittedName>
        <fullName evidence="3">Rhodanese-related sulfurtransferase</fullName>
    </submittedName>
</protein>
<keyword evidence="3" id="KW-0808">Transferase</keyword>
<accession>A0A1H0CVY1</accession>
<dbReference type="CDD" id="cd00158">
    <property type="entry name" value="RHOD"/>
    <property type="match status" value="1"/>
</dbReference>
<feature type="domain" description="Rhodanese" evidence="2">
    <location>
        <begin position="23"/>
        <end position="111"/>
    </location>
</feature>
<reference evidence="4" key="1">
    <citation type="submission" date="2016-10" db="EMBL/GenBank/DDBJ databases">
        <authorList>
            <person name="Varghese N."/>
            <person name="Submissions S."/>
        </authorList>
    </citation>
    <scope>NUCLEOTIDE SEQUENCE [LARGE SCALE GENOMIC DNA]</scope>
    <source>
        <strain evidence="4">CGMCC 1.10369</strain>
    </source>
</reference>
<dbReference type="PANTHER" id="PTHR43031:SF17">
    <property type="entry name" value="SULFURTRANSFERASE YTWF-RELATED"/>
    <property type="match status" value="1"/>
</dbReference>
<name>A0A1H0CVY1_9BACI</name>
<sequence>MSQEKDGVKQFDKEELKEILAKKDPKQVVVDVREPEEYTDRHIPGVPLAPMMSIPELAEGFDKEKEYVFVCRSGNRSQKVSLFLKQHGFDNVANFEGGMLSWDGEEAAGEEVHISSPEELKNWKQQ</sequence>
<dbReference type="EMBL" id="FNIL01000002">
    <property type="protein sequence ID" value="SDN61811.1"/>
    <property type="molecule type" value="Genomic_DNA"/>
</dbReference>
<dbReference type="InterPro" id="IPR050229">
    <property type="entry name" value="GlpE_sulfurtransferase"/>
</dbReference>
<dbReference type="InterPro" id="IPR036873">
    <property type="entry name" value="Rhodanese-like_dom_sf"/>
</dbReference>
<dbReference type="AlphaFoldDB" id="A0A1H0CVY1"/>
<evidence type="ECO:0000259" key="2">
    <source>
        <dbReference type="PROSITE" id="PS50206"/>
    </source>
</evidence>
<dbReference type="Gene3D" id="3.40.250.10">
    <property type="entry name" value="Rhodanese-like domain"/>
    <property type="match status" value="1"/>
</dbReference>
<dbReference type="GO" id="GO:0016740">
    <property type="term" value="F:transferase activity"/>
    <property type="evidence" value="ECO:0007669"/>
    <property type="project" value="UniProtKB-KW"/>
</dbReference>
<feature type="region of interest" description="Disordered" evidence="1">
    <location>
        <begin position="106"/>
        <end position="126"/>
    </location>
</feature>
<dbReference type="RefSeq" id="WP_090841534.1">
    <property type="nucleotide sequence ID" value="NZ_FNIL01000002.1"/>
</dbReference>
<dbReference type="Proteomes" id="UP000198778">
    <property type="component" value="Unassembled WGS sequence"/>
</dbReference>
<dbReference type="OrthoDB" id="9800872at2"/>
<dbReference type="InterPro" id="IPR001763">
    <property type="entry name" value="Rhodanese-like_dom"/>
</dbReference>
<proteinExistence type="predicted"/>
<dbReference type="STRING" id="745820.SAMN04488053_102244"/>
<evidence type="ECO:0000256" key="1">
    <source>
        <dbReference type="SAM" id="MobiDB-lite"/>
    </source>
</evidence>
<dbReference type="SUPFAM" id="SSF52821">
    <property type="entry name" value="Rhodanese/Cell cycle control phosphatase"/>
    <property type="match status" value="1"/>
</dbReference>
<organism evidence="3 4">
    <name type="scientific">Alkalicoccus daliensis</name>
    <dbReference type="NCBI Taxonomy" id="745820"/>
    <lineage>
        <taxon>Bacteria</taxon>
        <taxon>Bacillati</taxon>
        <taxon>Bacillota</taxon>
        <taxon>Bacilli</taxon>
        <taxon>Bacillales</taxon>
        <taxon>Bacillaceae</taxon>
        <taxon>Alkalicoccus</taxon>
    </lineage>
</organism>
<dbReference type="PANTHER" id="PTHR43031">
    <property type="entry name" value="FAD-DEPENDENT OXIDOREDUCTASE"/>
    <property type="match status" value="1"/>
</dbReference>
<evidence type="ECO:0000313" key="3">
    <source>
        <dbReference type="EMBL" id="SDN61811.1"/>
    </source>
</evidence>
<dbReference type="SMART" id="SM00450">
    <property type="entry name" value="RHOD"/>
    <property type="match status" value="1"/>
</dbReference>
<dbReference type="Pfam" id="PF00581">
    <property type="entry name" value="Rhodanese"/>
    <property type="match status" value="1"/>
</dbReference>
<evidence type="ECO:0000313" key="4">
    <source>
        <dbReference type="Proteomes" id="UP000198778"/>
    </source>
</evidence>